<feature type="domain" description="DUF6534" evidence="2">
    <location>
        <begin position="158"/>
        <end position="242"/>
    </location>
</feature>
<dbReference type="GeneID" id="63831403"/>
<proteinExistence type="predicted"/>
<reference evidence="3 4" key="1">
    <citation type="journal article" date="2016" name="Mol. Biol. Evol.">
        <title>Comparative Genomics of Early-Diverging Mushroom-Forming Fungi Provides Insights into the Origins of Lignocellulose Decay Capabilities.</title>
        <authorList>
            <person name="Nagy L.G."/>
            <person name="Riley R."/>
            <person name="Tritt A."/>
            <person name="Adam C."/>
            <person name="Daum C."/>
            <person name="Floudas D."/>
            <person name="Sun H."/>
            <person name="Yadav J.S."/>
            <person name="Pangilinan J."/>
            <person name="Larsson K.H."/>
            <person name="Matsuura K."/>
            <person name="Barry K."/>
            <person name="Labutti K."/>
            <person name="Kuo R."/>
            <person name="Ohm R.A."/>
            <person name="Bhattacharya S.S."/>
            <person name="Shirouzu T."/>
            <person name="Yoshinaga Y."/>
            <person name="Martin F.M."/>
            <person name="Grigoriev I.V."/>
            <person name="Hibbett D.S."/>
        </authorList>
    </citation>
    <scope>NUCLEOTIDE SEQUENCE [LARGE SCALE GENOMIC DNA]</scope>
    <source>
        <strain evidence="3 4">93-53</strain>
    </source>
</reference>
<dbReference type="OrthoDB" id="2801343at2759"/>
<accession>A0A165EN13</accession>
<dbReference type="InterPro" id="IPR045339">
    <property type="entry name" value="DUF6534"/>
</dbReference>
<keyword evidence="1" id="KW-0472">Membrane</keyword>
<gene>
    <name evidence="3" type="ORF">LAESUDRAFT_812070</name>
</gene>
<dbReference type="RefSeq" id="XP_040765143.1">
    <property type="nucleotide sequence ID" value="XM_040914376.1"/>
</dbReference>
<evidence type="ECO:0000259" key="2">
    <source>
        <dbReference type="Pfam" id="PF20152"/>
    </source>
</evidence>
<dbReference type="PANTHER" id="PTHR40465">
    <property type="entry name" value="CHROMOSOME 1, WHOLE GENOME SHOTGUN SEQUENCE"/>
    <property type="match status" value="1"/>
</dbReference>
<organism evidence="3 4">
    <name type="scientific">Laetiporus sulphureus 93-53</name>
    <dbReference type="NCBI Taxonomy" id="1314785"/>
    <lineage>
        <taxon>Eukaryota</taxon>
        <taxon>Fungi</taxon>
        <taxon>Dikarya</taxon>
        <taxon>Basidiomycota</taxon>
        <taxon>Agaricomycotina</taxon>
        <taxon>Agaricomycetes</taxon>
        <taxon>Polyporales</taxon>
        <taxon>Laetiporus</taxon>
    </lineage>
</organism>
<dbReference type="Proteomes" id="UP000076871">
    <property type="component" value="Unassembled WGS sequence"/>
</dbReference>
<keyword evidence="1" id="KW-1133">Transmembrane helix</keyword>
<dbReference type="AlphaFoldDB" id="A0A165EN13"/>
<sequence>MSEQPAPIMDLFRNSLGALLLGVFTQAIVYGVASSVTWTYFQRYAIDRGWFKAMIVTISISFVTTLVRCMFLNRLRLLYQAKGELNVWRAFCLCLIVRLEVSIPSILDSHDPLLQALLSLVDLAVATTITVKLFLKQPIETLNVLQSLFVTIFAVGISADVILASMMCICLHRSRTGLQRTDSMINLLIIYTINTGLSPTLCAIATLISFSLKPDVLIYIPFYIQIPSLYLIALVANLNHREVFRRQIQRPLTLDLSAFDMIPPTEGSQSMQQTLYPTPSFVHSTQTSGTVTIPSTPHMAADDKSSSHTQRFFADDASSCLERGPERALHTLGVV</sequence>
<feature type="transmembrane region" description="Helical" evidence="1">
    <location>
        <begin position="20"/>
        <end position="41"/>
    </location>
</feature>
<keyword evidence="1" id="KW-0812">Transmembrane</keyword>
<feature type="transmembrane region" description="Helical" evidence="1">
    <location>
        <begin position="85"/>
        <end position="101"/>
    </location>
</feature>
<dbReference type="EMBL" id="KV427619">
    <property type="protein sequence ID" value="KZT07403.1"/>
    <property type="molecule type" value="Genomic_DNA"/>
</dbReference>
<feature type="transmembrane region" description="Helical" evidence="1">
    <location>
        <begin position="53"/>
        <end position="73"/>
    </location>
</feature>
<evidence type="ECO:0000313" key="3">
    <source>
        <dbReference type="EMBL" id="KZT07403.1"/>
    </source>
</evidence>
<feature type="transmembrane region" description="Helical" evidence="1">
    <location>
        <begin position="147"/>
        <end position="172"/>
    </location>
</feature>
<protein>
    <recommendedName>
        <fullName evidence="2">DUF6534 domain-containing protein</fullName>
    </recommendedName>
</protein>
<dbReference type="PANTHER" id="PTHR40465:SF1">
    <property type="entry name" value="DUF6534 DOMAIN-CONTAINING PROTEIN"/>
    <property type="match status" value="1"/>
</dbReference>
<name>A0A165EN13_9APHY</name>
<dbReference type="Pfam" id="PF20152">
    <property type="entry name" value="DUF6534"/>
    <property type="match status" value="1"/>
</dbReference>
<feature type="transmembrane region" description="Helical" evidence="1">
    <location>
        <begin position="184"/>
        <end position="210"/>
    </location>
</feature>
<evidence type="ECO:0000313" key="4">
    <source>
        <dbReference type="Proteomes" id="UP000076871"/>
    </source>
</evidence>
<keyword evidence="4" id="KW-1185">Reference proteome</keyword>
<evidence type="ECO:0000256" key="1">
    <source>
        <dbReference type="SAM" id="Phobius"/>
    </source>
</evidence>
<dbReference type="InParanoid" id="A0A165EN13"/>
<dbReference type="STRING" id="1314785.A0A165EN13"/>
<feature type="transmembrane region" description="Helical" evidence="1">
    <location>
        <begin position="216"/>
        <end position="238"/>
    </location>
</feature>